<reference evidence="1 2" key="1">
    <citation type="journal article" date="2013" name="Nat. Commun.">
        <title>The evolution and pathogenic mechanisms of the rice sheath blight pathogen.</title>
        <authorList>
            <person name="Zheng A."/>
            <person name="Lin R."/>
            <person name="Xu L."/>
            <person name="Qin P."/>
            <person name="Tang C."/>
            <person name="Ai P."/>
            <person name="Zhang D."/>
            <person name="Liu Y."/>
            <person name="Sun Z."/>
            <person name="Feng H."/>
            <person name="Wang Y."/>
            <person name="Chen Y."/>
            <person name="Liang X."/>
            <person name="Fu R."/>
            <person name="Li Q."/>
            <person name="Zhang J."/>
            <person name="Yu X."/>
            <person name="Xie Z."/>
            <person name="Ding L."/>
            <person name="Guan P."/>
            <person name="Tang J."/>
            <person name="Liang Y."/>
            <person name="Wang S."/>
            <person name="Deng Q."/>
            <person name="Li S."/>
            <person name="Zhu J."/>
            <person name="Wang L."/>
            <person name="Liu H."/>
            <person name="Li P."/>
        </authorList>
    </citation>
    <scope>NUCLEOTIDE SEQUENCE [LARGE SCALE GENOMIC DNA]</scope>
    <source>
        <strain evidence="2">AG-1 IA</strain>
    </source>
</reference>
<dbReference type="AlphaFoldDB" id="L8WSL3"/>
<accession>L8WSL3</accession>
<keyword evidence="2" id="KW-1185">Reference proteome</keyword>
<evidence type="ECO:0000313" key="2">
    <source>
        <dbReference type="Proteomes" id="UP000011668"/>
    </source>
</evidence>
<gene>
    <name evidence="1" type="ORF">AG1IA_05000</name>
</gene>
<evidence type="ECO:0000313" key="1">
    <source>
        <dbReference type="EMBL" id="ELU40970.1"/>
    </source>
</evidence>
<name>L8WSL3_THACA</name>
<dbReference type="Proteomes" id="UP000011668">
    <property type="component" value="Unassembled WGS sequence"/>
</dbReference>
<dbReference type="HOGENOM" id="CLU_3088923_0_0_1"/>
<dbReference type="EMBL" id="AFRT01001234">
    <property type="protein sequence ID" value="ELU40970.1"/>
    <property type="molecule type" value="Genomic_DNA"/>
</dbReference>
<sequence>MMFPIVIYTIQPLLINQWSSTCHKRSFRNQILRQMKRFDSVRYVSFGQSRET</sequence>
<comment type="caution">
    <text evidence="1">The sequence shown here is derived from an EMBL/GenBank/DDBJ whole genome shotgun (WGS) entry which is preliminary data.</text>
</comment>
<organism evidence="1 2">
    <name type="scientific">Thanatephorus cucumeris (strain AG1-IA)</name>
    <name type="common">Rice sheath blight fungus</name>
    <name type="synonym">Rhizoctonia solani</name>
    <dbReference type="NCBI Taxonomy" id="983506"/>
    <lineage>
        <taxon>Eukaryota</taxon>
        <taxon>Fungi</taxon>
        <taxon>Dikarya</taxon>
        <taxon>Basidiomycota</taxon>
        <taxon>Agaricomycotina</taxon>
        <taxon>Agaricomycetes</taxon>
        <taxon>Cantharellales</taxon>
        <taxon>Ceratobasidiaceae</taxon>
        <taxon>Rhizoctonia</taxon>
        <taxon>Rhizoctonia solani AG-1</taxon>
    </lineage>
</organism>
<proteinExistence type="predicted"/>
<protein>
    <submittedName>
        <fullName evidence="1">Uncharacterized protein</fullName>
    </submittedName>
</protein>